<sequence>MDGKGSEKKGKVWLAGAGPGDAGLLTRKTVSLLKTADVVVYDALVSTEILSMIPDQTEMINVGKRRDHHLVPQEEINRILAEKAKEGKQVVRLKGGDPFVFGRGGEELEFLESERVLFEVVPGISSCTAVPAYAGIPVTHRDCASSFHVITGHMKKGKTPDIDYEALVRMNATLVFLMGVTALEEICENLIRFGMSPEMPAAVVSNGTCKDQKALTSTVALLPEKVKEAGIGAPAVIVVGKVCTYGERFQWIEKLPLGGRQYIVTRPGKQNKRLAEQLRMLGARVIECSAISTEALQSEEERRKIREALYGIKERIESQETNEWIVFTSAVGVKEWFIFLDEEEMDVRSFWKAKFAVIGKGTAQELKHHGIRPDLIPEIYEAGELGKLLASCVKPGDHVTAFRAREASKELFPPIRDAKAICVDIPVYETITRMHAELKERICKLTREQQIDAVLFTSESTVRGFANIFSGEEQKQILSDSCALCIGRKTKEEAMRFGMKANMSREATVDSMVEKLLETT</sequence>
<dbReference type="PANTHER" id="PTHR45790:SF3">
    <property type="entry name" value="S-ADENOSYL-L-METHIONINE-DEPENDENT UROPORPHYRINOGEN III METHYLTRANSFERASE, CHLOROPLASTIC"/>
    <property type="match status" value="1"/>
</dbReference>
<evidence type="ECO:0000259" key="7">
    <source>
        <dbReference type="Pfam" id="PF00590"/>
    </source>
</evidence>
<dbReference type="CDD" id="cd06578">
    <property type="entry name" value="HemD"/>
    <property type="match status" value="1"/>
</dbReference>
<dbReference type="InterPro" id="IPR036108">
    <property type="entry name" value="4pyrrol_syn_uPrphyn_synt_sf"/>
</dbReference>
<dbReference type="InterPro" id="IPR003754">
    <property type="entry name" value="4pyrrol_synth_uPrphyn_synth"/>
</dbReference>
<evidence type="ECO:0000313" key="10">
    <source>
        <dbReference type="Proteomes" id="UP000779049"/>
    </source>
</evidence>
<comment type="similarity">
    <text evidence="6">Belongs to the precorrin methyltransferase family.</text>
</comment>
<dbReference type="InterPro" id="IPR050161">
    <property type="entry name" value="Siro_Cobalamin_biosynth"/>
</dbReference>
<dbReference type="Gene3D" id="3.40.1010.10">
    <property type="entry name" value="Cobalt-precorrin-4 Transmethylase, Domain 1"/>
    <property type="match status" value="1"/>
</dbReference>
<reference evidence="9 10" key="1">
    <citation type="journal article" date="2020" name="New Microbes New Infect">
        <title>Sellimonas caecigallum sp. nov., description and genome sequence of a new member of the Sellimonas genus isolated from the cecum of feral chicken.</title>
        <authorList>
            <person name="Wongkuna S."/>
            <person name="Ghimire S."/>
            <person name="Antony L."/>
            <person name="Chankhamhaengdecha S."/>
            <person name="Janvilisri T."/>
            <person name="Scaria J."/>
        </authorList>
    </citation>
    <scope>NUCLEOTIDE SEQUENCE [LARGE SCALE GENOMIC DNA]</scope>
    <source>
        <strain evidence="9 10">SW451</strain>
    </source>
</reference>
<comment type="caution">
    <text evidence="9">The sequence shown here is derived from an EMBL/GenBank/DDBJ whole genome shotgun (WGS) entry which is preliminary data.</text>
</comment>
<keyword evidence="2 6" id="KW-0489">Methyltransferase</keyword>
<dbReference type="SUPFAM" id="SSF53790">
    <property type="entry name" value="Tetrapyrrole methylase"/>
    <property type="match status" value="1"/>
</dbReference>
<dbReference type="InterPro" id="IPR014777">
    <property type="entry name" value="4pyrrole_Mease_sub1"/>
</dbReference>
<evidence type="ECO:0000256" key="3">
    <source>
        <dbReference type="ARBA" id="ARBA00022679"/>
    </source>
</evidence>
<evidence type="ECO:0000313" key="9">
    <source>
        <dbReference type="EMBL" id="MBY0758196.1"/>
    </source>
</evidence>
<dbReference type="NCBIfam" id="TIGR01469">
    <property type="entry name" value="cobA_cysG_Cterm"/>
    <property type="match status" value="1"/>
</dbReference>
<dbReference type="Gene3D" id="3.40.50.10090">
    <property type="match status" value="2"/>
</dbReference>
<dbReference type="PANTHER" id="PTHR45790">
    <property type="entry name" value="SIROHEME SYNTHASE-RELATED"/>
    <property type="match status" value="1"/>
</dbReference>
<evidence type="ECO:0000259" key="8">
    <source>
        <dbReference type="Pfam" id="PF02602"/>
    </source>
</evidence>
<feature type="domain" description="Tetrapyrrole methylase" evidence="7">
    <location>
        <begin position="11"/>
        <end position="220"/>
    </location>
</feature>
<evidence type="ECO:0000256" key="2">
    <source>
        <dbReference type="ARBA" id="ARBA00022603"/>
    </source>
</evidence>
<protein>
    <recommendedName>
        <fullName evidence="1">uroporphyrinogen-III C-methyltransferase</fullName>
        <ecNumber evidence="1">2.1.1.107</ecNumber>
    </recommendedName>
</protein>
<dbReference type="GO" id="GO:0032259">
    <property type="term" value="P:methylation"/>
    <property type="evidence" value="ECO:0007669"/>
    <property type="project" value="UniProtKB-KW"/>
</dbReference>
<evidence type="ECO:0000256" key="5">
    <source>
        <dbReference type="ARBA" id="ARBA00023244"/>
    </source>
</evidence>
<evidence type="ECO:0000256" key="4">
    <source>
        <dbReference type="ARBA" id="ARBA00022691"/>
    </source>
</evidence>
<dbReference type="Proteomes" id="UP000779049">
    <property type="component" value="Unassembled WGS sequence"/>
</dbReference>
<dbReference type="Pfam" id="PF00590">
    <property type="entry name" value="TP_methylase"/>
    <property type="match status" value="1"/>
</dbReference>
<dbReference type="CDD" id="cd11642">
    <property type="entry name" value="SUMT"/>
    <property type="match status" value="1"/>
</dbReference>
<organism evidence="9 10">
    <name type="scientific">Sellimonas caecigallum</name>
    <dbReference type="NCBI Taxonomy" id="2592333"/>
    <lineage>
        <taxon>Bacteria</taxon>
        <taxon>Bacillati</taxon>
        <taxon>Bacillota</taxon>
        <taxon>Clostridia</taxon>
        <taxon>Lachnospirales</taxon>
        <taxon>Lachnospiraceae</taxon>
        <taxon>Sellimonas</taxon>
    </lineage>
</organism>
<gene>
    <name evidence="9" type="primary">cobA</name>
    <name evidence="9" type="ORF">FLB61_03620</name>
</gene>
<dbReference type="GO" id="GO:0004851">
    <property type="term" value="F:uroporphyrin-III C-methyltransferase activity"/>
    <property type="evidence" value="ECO:0007669"/>
    <property type="project" value="UniProtKB-EC"/>
</dbReference>
<evidence type="ECO:0000256" key="6">
    <source>
        <dbReference type="RuleBase" id="RU003960"/>
    </source>
</evidence>
<dbReference type="PROSITE" id="PS00840">
    <property type="entry name" value="SUMT_2"/>
    <property type="match status" value="1"/>
</dbReference>
<dbReference type="EC" id="2.1.1.107" evidence="1"/>
<evidence type="ECO:0000256" key="1">
    <source>
        <dbReference type="ARBA" id="ARBA00012162"/>
    </source>
</evidence>
<dbReference type="SUPFAM" id="SSF69618">
    <property type="entry name" value="HemD-like"/>
    <property type="match status" value="1"/>
</dbReference>
<dbReference type="InterPro" id="IPR006366">
    <property type="entry name" value="CobA/CysG_C"/>
</dbReference>
<dbReference type="InterPro" id="IPR014776">
    <property type="entry name" value="4pyrrole_Mease_sub2"/>
</dbReference>
<keyword evidence="10" id="KW-1185">Reference proteome</keyword>
<dbReference type="Gene3D" id="3.30.950.10">
    <property type="entry name" value="Methyltransferase, Cobalt-precorrin-4 Transmethylase, Domain 2"/>
    <property type="match status" value="1"/>
</dbReference>
<keyword evidence="4" id="KW-0949">S-adenosyl-L-methionine</keyword>
<dbReference type="InterPro" id="IPR035996">
    <property type="entry name" value="4pyrrol_Methylase_sf"/>
</dbReference>
<dbReference type="NCBIfam" id="NF004790">
    <property type="entry name" value="PRK06136.1"/>
    <property type="match status" value="1"/>
</dbReference>
<feature type="domain" description="Tetrapyrrole biosynthesis uroporphyrinogen III synthase" evidence="8">
    <location>
        <begin position="273"/>
        <end position="514"/>
    </location>
</feature>
<dbReference type="InterPro" id="IPR000878">
    <property type="entry name" value="4pyrrol_Mease"/>
</dbReference>
<name>A0ABS7L562_9FIRM</name>
<dbReference type="EMBL" id="VIRV01000003">
    <property type="protein sequence ID" value="MBY0758196.1"/>
    <property type="molecule type" value="Genomic_DNA"/>
</dbReference>
<proteinExistence type="inferred from homology"/>
<dbReference type="InterPro" id="IPR003043">
    <property type="entry name" value="Uropor_MeTrfase_CS"/>
</dbReference>
<keyword evidence="5" id="KW-0627">Porphyrin biosynthesis</keyword>
<keyword evidence="3 6" id="KW-0808">Transferase</keyword>
<dbReference type="Pfam" id="PF02602">
    <property type="entry name" value="HEM4"/>
    <property type="match status" value="1"/>
</dbReference>
<accession>A0ABS7L562</accession>